<dbReference type="Proteomes" id="UP000472272">
    <property type="component" value="Chromosome 4"/>
</dbReference>
<reference evidence="2 3" key="1">
    <citation type="journal article" date="2019" name="Proc. Natl. Acad. Sci. U.S.A.">
        <title>Regulatory changes in pterin and carotenoid genes underlie balanced color polymorphisms in the wall lizard.</title>
        <authorList>
            <person name="Andrade P."/>
            <person name="Pinho C."/>
            <person name="Perez I de Lanuza G."/>
            <person name="Afonso S."/>
            <person name="Brejcha J."/>
            <person name="Rubin C.J."/>
            <person name="Wallerman O."/>
            <person name="Pereira P."/>
            <person name="Sabatino S.J."/>
            <person name="Bellati A."/>
            <person name="Pellitteri-Rosa D."/>
            <person name="Bosakova Z."/>
            <person name="Bunikis I."/>
            <person name="Carretero M.A."/>
            <person name="Feiner N."/>
            <person name="Marsik P."/>
            <person name="Pauperio F."/>
            <person name="Salvi D."/>
            <person name="Soler L."/>
            <person name="While G.M."/>
            <person name="Uller T."/>
            <person name="Font E."/>
            <person name="Andersson L."/>
            <person name="Carneiro M."/>
        </authorList>
    </citation>
    <scope>NUCLEOTIDE SEQUENCE</scope>
</reference>
<feature type="chain" id="PRO_5025351499" description="Galectin" evidence="1">
    <location>
        <begin position="24"/>
        <end position="116"/>
    </location>
</feature>
<dbReference type="InterPro" id="IPR036706">
    <property type="entry name" value="VOMI_sf"/>
</dbReference>
<name>A0A670IYH6_PODMU</name>
<reference evidence="2" key="2">
    <citation type="submission" date="2025-08" db="UniProtKB">
        <authorList>
            <consortium name="Ensembl"/>
        </authorList>
    </citation>
    <scope>IDENTIFICATION</scope>
</reference>
<accession>A0A670IYH6</accession>
<dbReference type="AlphaFoldDB" id="A0A670IYH6"/>
<dbReference type="Ensembl" id="ENSPMRT00000017528.1">
    <property type="protein sequence ID" value="ENSPMRP00000016429.1"/>
    <property type="gene ID" value="ENSPMRG00000010962.1"/>
</dbReference>
<organism evidence="2 3">
    <name type="scientific">Podarcis muralis</name>
    <name type="common">Wall lizard</name>
    <name type="synonym">Lacerta muralis</name>
    <dbReference type="NCBI Taxonomy" id="64176"/>
    <lineage>
        <taxon>Eukaryota</taxon>
        <taxon>Metazoa</taxon>
        <taxon>Chordata</taxon>
        <taxon>Craniata</taxon>
        <taxon>Vertebrata</taxon>
        <taxon>Euteleostomi</taxon>
        <taxon>Lepidosauria</taxon>
        <taxon>Squamata</taxon>
        <taxon>Bifurcata</taxon>
        <taxon>Unidentata</taxon>
        <taxon>Episquamata</taxon>
        <taxon>Laterata</taxon>
        <taxon>Lacertibaenia</taxon>
        <taxon>Lacertidae</taxon>
        <taxon>Podarcis</taxon>
    </lineage>
</organism>
<evidence type="ECO:0000313" key="3">
    <source>
        <dbReference type="Proteomes" id="UP000472272"/>
    </source>
</evidence>
<proteinExistence type="predicted"/>
<keyword evidence="3" id="KW-1185">Reference proteome</keyword>
<feature type="signal peptide" evidence="1">
    <location>
        <begin position="1"/>
        <end position="23"/>
    </location>
</feature>
<keyword evidence="1" id="KW-0732">Signal</keyword>
<protein>
    <recommendedName>
        <fullName evidence="4">Galectin</fullName>
    </recommendedName>
</protein>
<dbReference type="GeneTree" id="ENSGT01050000246295"/>
<evidence type="ECO:0008006" key="4">
    <source>
        <dbReference type="Google" id="ProtNLM"/>
    </source>
</evidence>
<reference evidence="2" key="3">
    <citation type="submission" date="2025-09" db="UniProtKB">
        <authorList>
            <consortium name="Ensembl"/>
        </authorList>
    </citation>
    <scope>IDENTIFICATION</scope>
</reference>
<evidence type="ECO:0000256" key="1">
    <source>
        <dbReference type="SAM" id="SignalP"/>
    </source>
</evidence>
<sequence>FLPVPGGNFAVVFLLLTYHLCEAGDRKYNSVLMVSNGGEWGEWGKIEFCPEGHAYGFSLKVKVKAYLYLLFDTPIPRNSHNNVIYIYFKGYLPFTITTPLLSNHSFDCCASGLRRK</sequence>
<dbReference type="Gene3D" id="2.100.10.20">
    <property type="entry name" value="Vitelline membrane outer layer protein I (VOMI)"/>
    <property type="match status" value="1"/>
</dbReference>
<evidence type="ECO:0000313" key="2">
    <source>
        <dbReference type="Ensembl" id="ENSPMRP00000016429.1"/>
    </source>
</evidence>
<dbReference type="SUPFAM" id="SSF51092">
    <property type="entry name" value="Vitelline membrane outer protein-I (VMO-I)"/>
    <property type="match status" value="1"/>
</dbReference>